<feature type="transmembrane region" description="Helical" evidence="4">
    <location>
        <begin position="75"/>
        <end position="97"/>
    </location>
</feature>
<dbReference type="PROSITE" id="PS50004">
    <property type="entry name" value="C2"/>
    <property type="match status" value="1"/>
</dbReference>
<keyword evidence="2" id="KW-0862">Zinc</keyword>
<dbReference type="PROSITE" id="PS50081">
    <property type="entry name" value="ZF_DAG_PE_2"/>
    <property type="match status" value="1"/>
</dbReference>
<evidence type="ECO:0000313" key="8">
    <source>
        <dbReference type="EMBL" id="JAS59061.1"/>
    </source>
</evidence>
<dbReference type="Pfam" id="PF00130">
    <property type="entry name" value="C1_1"/>
    <property type="match status" value="1"/>
</dbReference>
<keyword evidence="4" id="KW-0472">Membrane</keyword>
<dbReference type="AlphaFoldDB" id="A0A1B6F688"/>
<dbReference type="InterPro" id="IPR046349">
    <property type="entry name" value="C1-like_sf"/>
</dbReference>
<feature type="domain" description="C2" evidence="5">
    <location>
        <begin position="390"/>
        <end position="504"/>
    </location>
</feature>
<evidence type="ECO:0008006" key="9">
    <source>
        <dbReference type="Google" id="ProtNLM"/>
    </source>
</evidence>
<dbReference type="Pfam" id="PF00168">
    <property type="entry name" value="C2"/>
    <property type="match status" value="1"/>
</dbReference>
<evidence type="ECO:0000313" key="7">
    <source>
        <dbReference type="EMBL" id="JAS45363.1"/>
    </source>
</evidence>
<dbReference type="InterPro" id="IPR000008">
    <property type="entry name" value="C2_dom"/>
</dbReference>
<proteinExistence type="predicted"/>
<dbReference type="SMART" id="SM00239">
    <property type="entry name" value="C2"/>
    <property type="match status" value="1"/>
</dbReference>
<dbReference type="SMART" id="SM00109">
    <property type="entry name" value="C1"/>
    <property type="match status" value="1"/>
</dbReference>
<feature type="compositionally biased region" description="Basic residues" evidence="3">
    <location>
        <begin position="667"/>
        <end position="689"/>
    </location>
</feature>
<dbReference type="EMBL" id="GECZ01010708">
    <property type="protein sequence ID" value="JAS59061.1"/>
    <property type="molecule type" value="Transcribed_RNA"/>
</dbReference>
<feature type="non-terminal residue" evidence="7">
    <location>
        <position position="1"/>
    </location>
</feature>
<dbReference type="GO" id="GO:0046872">
    <property type="term" value="F:metal ion binding"/>
    <property type="evidence" value="ECO:0007669"/>
    <property type="project" value="UniProtKB-KW"/>
</dbReference>
<keyword evidence="4" id="KW-1133">Transmembrane helix</keyword>
<dbReference type="SUPFAM" id="SSF57889">
    <property type="entry name" value="Cysteine-rich domain"/>
    <property type="match status" value="1"/>
</dbReference>
<dbReference type="CDD" id="cd08678">
    <property type="entry name" value="C2_C21orf25-like"/>
    <property type="match status" value="1"/>
</dbReference>
<name>A0A1B6F688_9HEMI</name>
<feature type="region of interest" description="Disordered" evidence="3">
    <location>
        <begin position="141"/>
        <end position="190"/>
    </location>
</feature>
<feature type="domain" description="Phorbol-ester/DAG-type" evidence="6">
    <location>
        <begin position="797"/>
        <end position="848"/>
    </location>
</feature>
<dbReference type="SUPFAM" id="SSF49562">
    <property type="entry name" value="C2 domain (Calcium/lipid-binding domain, CaLB)"/>
    <property type="match status" value="1"/>
</dbReference>
<sequence>VPWHLFYETRYQFGLWCYFCSEKCWCFKYRMVDLIPERIWSWVVEGWRNMADLADKIDDMICTFEGEGETTMDTVAMYMFGWMMFGLVVLGIGKFVYGNFVANKDLKTQNVIVEPPVTVTKSDNSVVDAAVKQPPKDIVVKSSGGGKYVPPTPPSRKRLGSRSGRPVVGPAKPKSTNLIHPPPTATGPESESVKWVNELFFWLYSDLVIVNELLSVWIQSLNDFTKKSVDEHGVGAEFVRVLGETQTPVLSNMFCECAPNDDVTITCDCEATPALQLKVFRQKGEKVEVSHYRVNVNRFRARLSIFCITEKLLADVKCDGWPDIKVSLAQVGAIKNNMDENQLQEVISEIVTVALRNTEVHFNLSQYPTCPRLNRYVPPPSHLLPVHYDSLLNSSHSMSLNSKTADKRLLVKVVKAVGLGSKKGVQEPFCVVELDEPPQRNQTSLKKDTDSPVWDEHFLFDISGHTSEILFEVYDRAQGENKFLGLAIVGVEELLINPSQRQTISLQSRPYQEDTVSGMLTLEFLFIEGADLPQMGDKPFKLKETLKSVSPSGKTVTTTKTVFAKPGPATDHLTNGGDGVTDSALRDLELRNKGPPTQTSKSTLIIHSVQRQPQKQLLKDQTAPNYELFNRYNVRQQGMRETTGGTQGQHVHILQPSDNQAEAERGRSRKKRDFFGTIKKRLSRSKMRSKSMDPGEYDESSNSDPLNRSISADRARDPSAHSTGYLSVPPREGSTRSSLSEASGISGASNRTYINEASTLVLETIENGIKKYYLVPLSIAQKSKWKKKGTKLHIFNDHTFIAKHLPGGTQCQVCSKVLPRRLGKQGYECRDCQLKCHKMCHIRADNTCPSSNIQSIELSLLPVLSE</sequence>
<organism evidence="7">
    <name type="scientific">Cuerna arida</name>
    <dbReference type="NCBI Taxonomy" id="1464854"/>
    <lineage>
        <taxon>Eukaryota</taxon>
        <taxon>Metazoa</taxon>
        <taxon>Ecdysozoa</taxon>
        <taxon>Arthropoda</taxon>
        <taxon>Hexapoda</taxon>
        <taxon>Insecta</taxon>
        <taxon>Pterygota</taxon>
        <taxon>Neoptera</taxon>
        <taxon>Paraneoptera</taxon>
        <taxon>Hemiptera</taxon>
        <taxon>Auchenorrhyncha</taxon>
        <taxon>Membracoidea</taxon>
        <taxon>Cicadellidae</taxon>
        <taxon>Cicadellinae</taxon>
        <taxon>Proconiini</taxon>
        <taxon>Cuerna</taxon>
    </lineage>
</organism>
<dbReference type="PANTHER" id="PTHR21119:SF5">
    <property type="entry name" value="C2 DOMAIN-CONTAINING PROTEIN"/>
    <property type="match status" value="1"/>
</dbReference>
<dbReference type="InterPro" id="IPR039934">
    <property type="entry name" value="C2CD2/C2CD2L"/>
</dbReference>
<evidence type="ECO:0000256" key="1">
    <source>
        <dbReference type="ARBA" id="ARBA00022723"/>
    </source>
</evidence>
<dbReference type="CDD" id="cd20831">
    <property type="entry name" value="C1_dGM13116p-like"/>
    <property type="match status" value="1"/>
</dbReference>
<reference evidence="7" key="1">
    <citation type="submission" date="2015-11" db="EMBL/GenBank/DDBJ databases">
        <title>De novo transcriptome assembly of four potential Pierce s Disease insect vectors from Arizona vineyards.</title>
        <authorList>
            <person name="Tassone E.E."/>
        </authorList>
    </citation>
    <scope>NUCLEOTIDE SEQUENCE</scope>
</reference>
<dbReference type="PANTHER" id="PTHR21119">
    <property type="entry name" value="C2 DOMAIN-CONTAINING PROTEIN"/>
    <property type="match status" value="1"/>
</dbReference>
<dbReference type="Gene3D" id="2.60.40.150">
    <property type="entry name" value="C2 domain"/>
    <property type="match status" value="1"/>
</dbReference>
<evidence type="ECO:0000259" key="5">
    <source>
        <dbReference type="PROSITE" id="PS50004"/>
    </source>
</evidence>
<dbReference type="PROSITE" id="PS00479">
    <property type="entry name" value="ZF_DAG_PE_1"/>
    <property type="match status" value="1"/>
</dbReference>
<evidence type="ECO:0000256" key="3">
    <source>
        <dbReference type="SAM" id="MobiDB-lite"/>
    </source>
</evidence>
<dbReference type="InterPro" id="IPR035892">
    <property type="entry name" value="C2_domain_sf"/>
</dbReference>
<dbReference type="Gene3D" id="3.30.60.20">
    <property type="match status" value="1"/>
</dbReference>
<gene>
    <name evidence="8" type="ORF">g.43166</name>
    <name evidence="7" type="ORF">g.43168</name>
</gene>
<feature type="region of interest" description="Disordered" evidence="3">
    <location>
        <begin position="641"/>
        <end position="746"/>
    </location>
</feature>
<feature type="compositionally biased region" description="Polar residues" evidence="3">
    <location>
        <begin position="735"/>
        <end position="746"/>
    </location>
</feature>
<evidence type="ECO:0000256" key="2">
    <source>
        <dbReference type="ARBA" id="ARBA00022833"/>
    </source>
</evidence>
<evidence type="ECO:0000256" key="4">
    <source>
        <dbReference type="SAM" id="Phobius"/>
    </source>
</evidence>
<accession>A0A1B6F688</accession>
<protein>
    <recommendedName>
        <fullName evidence="9">Phorbol-ester/DAG-type domain-containing protein</fullName>
    </recommendedName>
</protein>
<keyword evidence="1" id="KW-0479">Metal-binding</keyword>
<evidence type="ECO:0000259" key="6">
    <source>
        <dbReference type="PROSITE" id="PS50081"/>
    </source>
</evidence>
<dbReference type="EMBL" id="GECZ01024406">
    <property type="protein sequence ID" value="JAS45363.1"/>
    <property type="molecule type" value="Transcribed_RNA"/>
</dbReference>
<keyword evidence="4" id="KW-0812">Transmembrane</keyword>
<dbReference type="InterPro" id="IPR002219">
    <property type="entry name" value="PKC_DAG/PE"/>
</dbReference>